<dbReference type="Proteomes" id="UP000784700">
    <property type="component" value="Unassembled WGS sequence"/>
</dbReference>
<feature type="transmembrane region" description="Helical" evidence="6">
    <location>
        <begin position="6"/>
        <end position="29"/>
    </location>
</feature>
<dbReference type="InterPro" id="IPR004477">
    <property type="entry name" value="ComEC_N"/>
</dbReference>
<dbReference type="EMBL" id="QUBG01000002">
    <property type="protein sequence ID" value="TPR45192.1"/>
    <property type="molecule type" value="Genomic_DNA"/>
</dbReference>
<comment type="subcellular location">
    <subcellularLocation>
        <location evidence="1">Cell membrane</location>
        <topology evidence="1">Multi-pass membrane protein</topology>
    </subcellularLocation>
</comment>
<evidence type="ECO:0000259" key="7">
    <source>
        <dbReference type="SMART" id="SM00849"/>
    </source>
</evidence>
<dbReference type="GO" id="GO:0005886">
    <property type="term" value="C:plasma membrane"/>
    <property type="evidence" value="ECO:0007669"/>
    <property type="project" value="UniProtKB-SubCell"/>
</dbReference>
<keyword evidence="3 6" id="KW-0812">Transmembrane</keyword>
<sequence length="725" mass="83472">MLCICISILFFGNKILGMILILLLLIRIFSLKEIKVCLFCIILSIFFCLLCFNEYNKDTYSDANTNNFNFLVYPDEIKFKDNTYSGVFTDTYSNQKYLLYGNISADYLGNMKKSFYMNVQGEVSDINEPTNINEFDAKEYYQSNNVYRIIYIKKLVKINLLNKSDLFSFLHDFRKQLLCYGDSLPKPLNLYFNSLFLGEMNDSFSEELSGVKTLGLIHLFSVSGLHVFYIVSVLTMILIHLRISRERYLIFLIIILPIFFIIAGASIGLLRSIISVEIGLIFGLFKNKMGSLDIWSITIIINLFLEPQMLLQFGCQLSYLLSFSLIYTNEFSTIKQTIFMNLISLPVIIYKLFEWHFLTMLANFIVIPIFSIFIMPIITITAILYPLFPFLGTFTAMFLQLFDNIINFIGSLPGNITFGKPNIFICLILFFITLLLVSNYSNKKLFLLISIYLLSYLSIHFPFYGEVTTFDVGQGDSFLIREPFNKSINMIDTGGKIRFNQSNKVKYQAPRISINYLKSIGINHVDNLVLTHQDADHTGDVPSILKNLKVKRIFVGIGTNNNQNFMKKILPNIRDTKIYFIKNDMRIPNFPFYIYHPFNPGLGTNEDSVVLSTQQGGLKFLFMGDLGQEGEKDIIKRYPNIKADVLKLGHHGSKNSSSDEFLQYINPKISIISAGKKNRYNHPNKEVLDKLKKYNLSYFNTQDSGMISYKYSIFGTYWSKALKGE</sequence>
<protein>
    <submittedName>
        <fullName evidence="8">DNA internalization-related competence protein ComEC/Rec2</fullName>
    </submittedName>
</protein>
<feature type="transmembrane region" description="Helical" evidence="6">
    <location>
        <begin position="422"/>
        <end position="438"/>
    </location>
</feature>
<reference evidence="8" key="1">
    <citation type="submission" date="2018-08" db="EMBL/GenBank/DDBJ databases">
        <title>Comparative genomics of wild bee and flower associated Lactobacillus reveals potential adaptation to the bee host.</title>
        <authorList>
            <person name="Vuong H.Q."/>
            <person name="Mcfrederick Q.S."/>
        </authorList>
    </citation>
    <scope>NUCLEOTIDE SEQUENCE</scope>
    <source>
        <strain evidence="8">HV_63</strain>
    </source>
</reference>
<dbReference type="InterPro" id="IPR035681">
    <property type="entry name" value="ComA-like_MBL"/>
</dbReference>
<feature type="transmembrane region" description="Helical" evidence="6">
    <location>
        <begin position="355"/>
        <end position="375"/>
    </location>
</feature>
<evidence type="ECO:0000256" key="2">
    <source>
        <dbReference type="ARBA" id="ARBA00022475"/>
    </source>
</evidence>
<keyword evidence="4 6" id="KW-1133">Transmembrane helix</keyword>
<organism evidence="8 9">
    <name type="scientific">Apilactobacillus micheneri</name>
    <dbReference type="NCBI Taxonomy" id="1899430"/>
    <lineage>
        <taxon>Bacteria</taxon>
        <taxon>Bacillati</taxon>
        <taxon>Bacillota</taxon>
        <taxon>Bacilli</taxon>
        <taxon>Lactobacillales</taxon>
        <taxon>Lactobacillaceae</taxon>
        <taxon>Apilactobacillus</taxon>
    </lineage>
</organism>
<dbReference type="NCBIfam" id="TIGR00360">
    <property type="entry name" value="ComEC_N-term"/>
    <property type="match status" value="1"/>
</dbReference>
<dbReference type="AlphaFoldDB" id="A0A9Q8IMX9"/>
<accession>A0A9Q8IMX9</accession>
<dbReference type="OrthoDB" id="9761531at2"/>
<dbReference type="NCBIfam" id="TIGR00361">
    <property type="entry name" value="ComEC_Rec2"/>
    <property type="match status" value="1"/>
</dbReference>
<proteinExistence type="predicted"/>
<evidence type="ECO:0000256" key="5">
    <source>
        <dbReference type="ARBA" id="ARBA00023136"/>
    </source>
</evidence>
<dbReference type="CDD" id="cd07731">
    <property type="entry name" value="ComA-like_MBL-fold"/>
    <property type="match status" value="1"/>
</dbReference>
<dbReference type="InterPro" id="IPR004797">
    <property type="entry name" value="Competence_ComEC/Rec2"/>
</dbReference>
<evidence type="ECO:0000256" key="3">
    <source>
        <dbReference type="ARBA" id="ARBA00022692"/>
    </source>
</evidence>
<name>A0A9Q8IMX9_9LACO</name>
<feature type="transmembrane region" description="Helical" evidence="6">
    <location>
        <begin position="445"/>
        <end position="464"/>
    </location>
</feature>
<feature type="transmembrane region" description="Helical" evidence="6">
    <location>
        <begin position="382"/>
        <end position="402"/>
    </location>
</feature>
<dbReference type="Pfam" id="PF00753">
    <property type="entry name" value="Lactamase_B"/>
    <property type="match status" value="1"/>
</dbReference>
<dbReference type="RefSeq" id="WP_108982413.1">
    <property type="nucleotide sequence ID" value="NZ_BEXE01000005.1"/>
</dbReference>
<dbReference type="PANTHER" id="PTHR30619:SF1">
    <property type="entry name" value="RECOMBINATION PROTEIN 2"/>
    <property type="match status" value="1"/>
</dbReference>
<comment type="caution">
    <text evidence="8">The sequence shown here is derived from an EMBL/GenBank/DDBJ whole genome shotgun (WGS) entry which is preliminary data.</text>
</comment>
<keyword evidence="2" id="KW-1003">Cell membrane</keyword>
<evidence type="ECO:0000313" key="9">
    <source>
        <dbReference type="Proteomes" id="UP000784700"/>
    </source>
</evidence>
<evidence type="ECO:0000256" key="6">
    <source>
        <dbReference type="SAM" id="Phobius"/>
    </source>
</evidence>
<evidence type="ECO:0000256" key="1">
    <source>
        <dbReference type="ARBA" id="ARBA00004651"/>
    </source>
</evidence>
<feature type="transmembrane region" description="Helical" evidence="6">
    <location>
        <begin position="248"/>
        <end position="274"/>
    </location>
</feature>
<feature type="transmembrane region" description="Helical" evidence="6">
    <location>
        <begin position="294"/>
        <end position="321"/>
    </location>
</feature>
<dbReference type="Gene3D" id="3.60.15.10">
    <property type="entry name" value="Ribonuclease Z/Hydroxyacylglutathione hydrolase-like"/>
    <property type="match status" value="1"/>
</dbReference>
<dbReference type="InterPro" id="IPR036866">
    <property type="entry name" value="RibonucZ/Hydroxyglut_hydro"/>
</dbReference>
<dbReference type="InterPro" id="IPR001279">
    <property type="entry name" value="Metallo-B-lactamas"/>
</dbReference>
<evidence type="ECO:0000256" key="4">
    <source>
        <dbReference type="ARBA" id="ARBA00022989"/>
    </source>
</evidence>
<keyword evidence="5 6" id="KW-0472">Membrane</keyword>
<dbReference type="InterPro" id="IPR052159">
    <property type="entry name" value="Competence_DNA_uptake"/>
</dbReference>
<dbReference type="GeneID" id="58108164"/>
<feature type="domain" description="Metallo-beta-lactamase" evidence="7">
    <location>
        <begin position="474"/>
        <end position="676"/>
    </location>
</feature>
<dbReference type="GO" id="GO:0030420">
    <property type="term" value="P:establishment of competence for transformation"/>
    <property type="evidence" value="ECO:0007669"/>
    <property type="project" value="InterPro"/>
</dbReference>
<dbReference type="SUPFAM" id="SSF56281">
    <property type="entry name" value="Metallo-hydrolase/oxidoreductase"/>
    <property type="match status" value="1"/>
</dbReference>
<dbReference type="Pfam" id="PF03772">
    <property type="entry name" value="Competence"/>
    <property type="match status" value="1"/>
</dbReference>
<evidence type="ECO:0000313" key="8">
    <source>
        <dbReference type="EMBL" id="TPR45192.1"/>
    </source>
</evidence>
<feature type="transmembrane region" description="Helical" evidence="6">
    <location>
        <begin position="36"/>
        <end position="55"/>
    </location>
</feature>
<dbReference type="SMART" id="SM00849">
    <property type="entry name" value="Lactamase_B"/>
    <property type="match status" value="1"/>
</dbReference>
<dbReference type="PANTHER" id="PTHR30619">
    <property type="entry name" value="DNA INTERNALIZATION/COMPETENCE PROTEIN COMEC/REC2"/>
    <property type="match status" value="1"/>
</dbReference>
<gene>
    <name evidence="8" type="ORF">DY130_03080</name>
</gene>
<feature type="transmembrane region" description="Helical" evidence="6">
    <location>
        <begin position="216"/>
        <end position="241"/>
    </location>
</feature>